<evidence type="ECO:0000313" key="1">
    <source>
        <dbReference type="Proteomes" id="UP000046393"/>
    </source>
</evidence>
<reference evidence="2" key="1">
    <citation type="submission" date="2017-02" db="UniProtKB">
        <authorList>
            <consortium name="WormBaseParasite"/>
        </authorList>
    </citation>
    <scope>IDENTIFICATION</scope>
</reference>
<dbReference type="Proteomes" id="UP000046393">
    <property type="component" value="Unplaced"/>
</dbReference>
<proteinExistence type="predicted"/>
<dbReference type="WBParaSite" id="SMUV_0000082901-mRNA-1">
    <property type="protein sequence ID" value="SMUV_0000082901-mRNA-1"/>
    <property type="gene ID" value="SMUV_0000082901"/>
</dbReference>
<protein>
    <submittedName>
        <fullName evidence="2">Secreted protein</fullName>
    </submittedName>
</protein>
<name>A0A0N5A9P5_9BILA</name>
<dbReference type="AlphaFoldDB" id="A0A0N5A9P5"/>
<keyword evidence="1" id="KW-1185">Reference proteome</keyword>
<organism evidence="1 2">
    <name type="scientific">Syphacia muris</name>
    <dbReference type="NCBI Taxonomy" id="451379"/>
    <lineage>
        <taxon>Eukaryota</taxon>
        <taxon>Metazoa</taxon>
        <taxon>Ecdysozoa</taxon>
        <taxon>Nematoda</taxon>
        <taxon>Chromadorea</taxon>
        <taxon>Rhabditida</taxon>
        <taxon>Spirurina</taxon>
        <taxon>Oxyuridomorpha</taxon>
        <taxon>Oxyuroidea</taxon>
        <taxon>Oxyuridae</taxon>
        <taxon>Syphacia</taxon>
    </lineage>
</organism>
<sequence>MTMRGVGSGARRSRWARWQLAGLMTAGVVCFYTLPLELTLAERCEKLFLHQQFDHRKHCLRVSETLMD</sequence>
<accession>A0A0N5A9P5</accession>
<evidence type="ECO:0000313" key="2">
    <source>
        <dbReference type="WBParaSite" id="SMUV_0000082901-mRNA-1"/>
    </source>
</evidence>